<organism evidence="6 7">
    <name type="scientific">Acrasis kona</name>
    <dbReference type="NCBI Taxonomy" id="1008807"/>
    <lineage>
        <taxon>Eukaryota</taxon>
        <taxon>Discoba</taxon>
        <taxon>Heterolobosea</taxon>
        <taxon>Tetramitia</taxon>
        <taxon>Eutetramitia</taxon>
        <taxon>Acrasidae</taxon>
        <taxon>Acrasis</taxon>
    </lineage>
</organism>
<keyword evidence="7" id="KW-1185">Reference proteome</keyword>
<dbReference type="EMBL" id="JAOPGA020000797">
    <property type="protein sequence ID" value="KAL0481851.1"/>
    <property type="molecule type" value="Genomic_DNA"/>
</dbReference>
<accession>A0AAW2YYV5</accession>
<dbReference type="CDD" id="cd17546">
    <property type="entry name" value="REC_hyHK_CKI1_RcsC-like"/>
    <property type="match status" value="1"/>
</dbReference>
<evidence type="ECO:0000313" key="6">
    <source>
        <dbReference type="EMBL" id="KAL0481851.1"/>
    </source>
</evidence>
<proteinExistence type="predicted"/>
<dbReference type="PROSITE" id="PS50110">
    <property type="entry name" value="RESPONSE_REGULATORY"/>
    <property type="match status" value="1"/>
</dbReference>
<dbReference type="Pfam" id="PF00072">
    <property type="entry name" value="Response_reg"/>
    <property type="match status" value="1"/>
</dbReference>
<evidence type="ECO:0000256" key="3">
    <source>
        <dbReference type="PROSITE-ProRule" id="PRU00169"/>
    </source>
</evidence>
<dbReference type="GO" id="GO:0000160">
    <property type="term" value="P:phosphorelay signal transduction system"/>
    <property type="evidence" value="ECO:0007669"/>
    <property type="project" value="UniProtKB-KW"/>
</dbReference>
<keyword evidence="1 3" id="KW-0597">Phosphoprotein</keyword>
<dbReference type="InterPro" id="IPR036890">
    <property type="entry name" value="HATPase_C_sf"/>
</dbReference>
<name>A0AAW2YYV5_9EUKA</name>
<feature type="domain" description="Histidine kinase" evidence="4">
    <location>
        <begin position="1"/>
        <end position="223"/>
    </location>
</feature>
<dbReference type="CDD" id="cd16922">
    <property type="entry name" value="HATPase_EvgS-ArcB-TorS-like"/>
    <property type="match status" value="1"/>
</dbReference>
<dbReference type="SMART" id="SM00387">
    <property type="entry name" value="HATPase_c"/>
    <property type="match status" value="1"/>
</dbReference>
<dbReference type="Proteomes" id="UP001431209">
    <property type="component" value="Unassembled WGS sequence"/>
</dbReference>
<dbReference type="SUPFAM" id="SSF52172">
    <property type="entry name" value="CheY-like"/>
    <property type="match status" value="1"/>
</dbReference>
<protein>
    <submittedName>
        <fullName evidence="6">Histidine protein kinase NIK1</fullName>
    </submittedName>
</protein>
<feature type="domain" description="Response regulatory" evidence="5">
    <location>
        <begin position="377"/>
        <end position="502"/>
    </location>
</feature>
<dbReference type="PROSITE" id="PS50109">
    <property type="entry name" value="HIS_KIN"/>
    <property type="match status" value="1"/>
</dbReference>
<dbReference type="InterPro" id="IPR003594">
    <property type="entry name" value="HATPase_dom"/>
</dbReference>
<reference evidence="6 7" key="1">
    <citation type="submission" date="2024-03" db="EMBL/GenBank/DDBJ databases">
        <title>The Acrasis kona genome and developmental transcriptomes reveal deep origins of eukaryotic multicellular pathways.</title>
        <authorList>
            <person name="Sheikh S."/>
            <person name="Fu C.-J."/>
            <person name="Brown M.W."/>
            <person name="Baldauf S.L."/>
        </authorList>
    </citation>
    <scope>NUCLEOTIDE SEQUENCE [LARGE SCALE GENOMIC DNA]</scope>
    <source>
        <strain evidence="6 7">ATCC MYA-3509</strain>
    </source>
</reference>
<evidence type="ECO:0000256" key="2">
    <source>
        <dbReference type="ARBA" id="ARBA00023012"/>
    </source>
</evidence>
<dbReference type="SUPFAM" id="SSF55874">
    <property type="entry name" value="ATPase domain of HSP90 chaperone/DNA topoisomerase II/histidine kinase"/>
    <property type="match status" value="1"/>
</dbReference>
<feature type="modified residue" description="4-aspartylphosphate" evidence="3">
    <location>
        <position position="430"/>
    </location>
</feature>
<dbReference type="Gene3D" id="3.40.50.2300">
    <property type="match status" value="1"/>
</dbReference>
<sequence>MRNPIFGIMNINEILLAEHKNFNTEENKTISLDARQVEQTKEYLDVTKTSAEQLLGATEIVLDRVEFRLIKLLDEVVDIVSSRCIKNSVELVVMCADYWDDDAVIGDRFRFRQVLVNFVDNAIKFSKVDGFVILSVEHVAHIDENTDMWRFNVQDQGIGIQEDKLSLLFQPFSQVSPSGSNFGGTGLGLTISKRIISKMNGTVSVNSEFGVGTTFSTDVPIEKSNLFSTRDCLMKVGSTHGICHECKFTILTNKENTTAMLRSIVTTWGASHVYSQYDQPDQCDVLIIDVLFDLPVVTKYNYALLLGTPNEWSRRIPDCKIEYLRKPIKYHTLFTHIKQLLQDDQVRRGHEQAAHFTPNTPKSSSPSFVGQDPAKFNILIVEDHEINRKLLLHSLRKVNDVHVDVACDGLEGYQIVVKNGIGHYDMILMDNYMPKLDGVECSKQIRQWEQENRVARHNQVFIVGLSASVDREEQLACLEYMNEFVSKPVVPTHLLNLIQERRRMKNAADD</sequence>
<dbReference type="InterPro" id="IPR004358">
    <property type="entry name" value="Sig_transdc_His_kin-like_C"/>
</dbReference>
<dbReference type="AlphaFoldDB" id="A0AAW2YYV5"/>
<dbReference type="GO" id="GO:0016301">
    <property type="term" value="F:kinase activity"/>
    <property type="evidence" value="ECO:0007669"/>
    <property type="project" value="UniProtKB-KW"/>
</dbReference>
<dbReference type="InterPro" id="IPR011006">
    <property type="entry name" value="CheY-like_superfamily"/>
</dbReference>
<dbReference type="PRINTS" id="PR00344">
    <property type="entry name" value="BCTRLSENSOR"/>
</dbReference>
<gene>
    <name evidence="6" type="ORF">AKO1_011320</name>
</gene>
<dbReference type="InterPro" id="IPR001789">
    <property type="entry name" value="Sig_transdc_resp-reg_receiver"/>
</dbReference>
<evidence type="ECO:0000256" key="1">
    <source>
        <dbReference type="ARBA" id="ARBA00022553"/>
    </source>
</evidence>
<dbReference type="PANTHER" id="PTHR45339">
    <property type="entry name" value="HYBRID SIGNAL TRANSDUCTION HISTIDINE KINASE J"/>
    <property type="match status" value="1"/>
</dbReference>
<dbReference type="PANTHER" id="PTHR45339:SF1">
    <property type="entry name" value="HYBRID SIGNAL TRANSDUCTION HISTIDINE KINASE J"/>
    <property type="match status" value="1"/>
</dbReference>
<dbReference type="Pfam" id="PF02518">
    <property type="entry name" value="HATPase_c"/>
    <property type="match status" value="1"/>
</dbReference>
<comment type="caution">
    <text evidence="6">The sequence shown here is derived from an EMBL/GenBank/DDBJ whole genome shotgun (WGS) entry which is preliminary data.</text>
</comment>
<evidence type="ECO:0000313" key="7">
    <source>
        <dbReference type="Proteomes" id="UP001431209"/>
    </source>
</evidence>
<evidence type="ECO:0000259" key="4">
    <source>
        <dbReference type="PROSITE" id="PS50109"/>
    </source>
</evidence>
<evidence type="ECO:0000259" key="5">
    <source>
        <dbReference type="PROSITE" id="PS50110"/>
    </source>
</evidence>
<keyword evidence="2" id="KW-0902">Two-component regulatory system</keyword>
<dbReference type="InterPro" id="IPR005467">
    <property type="entry name" value="His_kinase_dom"/>
</dbReference>
<keyword evidence="6" id="KW-0418">Kinase</keyword>
<dbReference type="Gene3D" id="3.30.565.10">
    <property type="entry name" value="Histidine kinase-like ATPase, C-terminal domain"/>
    <property type="match status" value="1"/>
</dbReference>
<dbReference type="SMART" id="SM00448">
    <property type="entry name" value="REC"/>
    <property type="match status" value="1"/>
</dbReference>
<keyword evidence="6" id="KW-0808">Transferase</keyword>